<proteinExistence type="predicted"/>
<dbReference type="EMBL" id="BONU01000031">
    <property type="protein sequence ID" value="GIG75438.1"/>
    <property type="molecule type" value="Genomic_DNA"/>
</dbReference>
<gene>
    <name evidence="2" type="ORF">Pfl04_38420</name>
</gene>
<dbReference type="Gene3D" id="3.40.30.10">
    <property type="entry name" value="Glutaredoxin"/>
    <property type="match status" value="1"/>
</dbReference>
<dbReference type="GO" id="GO:0016853">
    <property type="term" value="F:isomerase activity"/>
    <property type="evidence" value="ECO:0007669"/>
    <property type="project" value="UniProtKB-KW"/>
</dbReference>
<dbReference type="Proteomes" id="UP000653674">
    <property type="component" value="Unassembled WGS sequence"/>
</dbReference>
<sequence length="208" mass="23119">MLRQMLRYYFDVVCPYSYLLMPEVEAAEDAGTPVEWVPFELRPAPVELPEPRGRYIRDHWRDHVYPLALSYGIEIHVPVYQPRSTLALAAGLWAEDQGAGRAWREGVQRAFFIEGHDVSDERTLRRVARESKLDPDEAVAAAWDPALQARLRTLREHALAIGVHGVPSLTVDDKPVFFGAPPPGAVATALAGWDGDAAALAARLRTVT</sequence>
<reference evidence="2" key="1">
    <citation type="submission" date="2021-01" db="EMBL/GenBank/DDBJ databases">
        <title>Whole genome shotgun sequence of Planosporangium flavigriseum NBRC 105377.</title>
        <authorList>
            <person name="Komaki H."/>
            <person name="Tamura T."/>
        </authorList>
    </citation>
    <scope>NUCLEOTIDE SEQUENCE</scope>
    <source>
        <strain evidence="2">NBRC 105377</strain>
    </source>
</reference>
<dbReference type="GO" id="GO:0016491">
    <property type="term" value="F:oxidoreductase activity"/>
    <property type="evidence" value="ECO:0007669"/>
    <property type="project" value="InterPro"/>
</dbReference>
<comment type="caution">
    <text evidence="2">The sequence shown here is derived from an EMBL/GenBank/DDBJ whole genome shotgun (WGS) entry which is preliminary data.</text>
</comment>
<keyword evidence="2" id="KW-0413">Isomerase</keyword>
<organism evidence="2 3">
    <name type="scientific">Planosporangium flavigriseum</name>
    <dbReference type="NCBI Taxonomy" id="373681"/>
    <lineage>
        <taxon>Bacteria</taxon>
        <taxon>Bacillati</taxon>
        <taxon>Actinomycetota</taxon>
        <taxon>Actinomycetes</taxon>
        <taxon>Micromonosporales</taxon>
        <taxon>Micromonosporaceae</taxon>
        <taxon>Planosporangium</taxon>
    </lineage>
</organism>
<keyword evidence="3" id="KW-1185">Reference proteome</keyword>
<evidence type="ECO:0000259" key="1">
    <source>
        <dbReference type="Pfam" id="PF01323"/>
    </source>
</evidence>
<dbReference type="SUPFAM" id="SSF52833">
    <property type="entry name" value="Thioredoxin-like"/>
    <property type="match status" value="1"/>
</dbReference>
<dbReference type="Pfam" id="PF01323">
    <property type="entry name" value="DSBA"/>
    <property type="match status" value="1"/>
</dbReference>
<feature type="domain" description="DSBA-like thioredoxin" evidence="1">
    <location>
        <begin position="7"/>
        <end position="190"/>
    </location>
</feature>
<dbReference type="AlphaFoldDB" id="A0A8J3PP20"/>
<dbReference type="PANTHER" id="PTHR42943">
    <property type="entry name" value="GLUTATHIONE S-TRANSFERASE KAPPA"/>
    <property type="match status" value="1"/>
</dbReference>
<accession>A0A8J3PP20</accession>
<dbReference type="InterPro" id="IPR001853">
    <property type="entry name" value="DSBA-like_thioredoxin_dom"/>
</dbReference>
<protein>
    <submittedName>
        <fullName evidence="2">2-hydroxychromene-2-carboxylate isomerase</fullName>
    </submittedName>
</protein>
<evidence type="ECO:0000313" key="2">
    <source>
        <dbReference type="EMBL" id="GIG75438.1"/>
    </source>
</evidence>
<dbReference type="InterPro" id="IPR051924">
    <property type="entry name" value="GST_Kappa/NadH"/>
</dbReference>
<dbReference type="RefSeq" id="WP_168079485.1">
    <property type="nucleotide sequence ID" value="NZ_BAAAQJ010000027.1"/>
</dbReference>
<dbReference type="PANTHER" id="PTHR42943:SF2">
    <property type="entry name" value="GLUTATHIONE S-TRANSFERASE KAPPA 1"/>
    <property type="match status" value="1"/>
</dbReference>
<evidence type="ECO:0000313" key="3">
    <source>
        <dbReference type="Proteomes" id="UP000653674"/>
    </source>
</evidence>
<dbReference type="InterPro" id="IPR036249">
    <property type="entry name" value="Thioredoxin-like_sf"/>
</dbReference>
<name>A0A8J3PP20_9ACTN</name>